<gene>
    <name evidence="2" type="ORF">RQM59_01895</name>
</gene>
<protein>
    <submittedName>
        <fullName evidence="2">Glycosyltransferase</fullName>
    </submittedName>
</protein>
<accession>A0ABU3LBK4</accession>
<evidence type="ECO:0000313" key="2">
    <source>
        <dbReference type="EMBL" id="MDT7831110.1"/>
    </source>
</evidence>
<dbReference type="EMBL" id="JAVTTO010000001">
    <property type="protein sequence ID" value="MDT7831110.1"/>
    <property type="molecule type" value="Genomic_DNA"/>
</dbReference>
<dbReference type="PANTHER" id="PTHR21015">
    <property type="entry name" value="UDP-N-ACETYLGLUCOSAMINE--N-ACETYLMURAMYL-(PENTAPEPTIDE) PYROPHOSPHORYL-UNDECAPRENOL N-ACETYLGLUCOSAMINE TRANSFERASE 1"/>
    <property type="match status" value="1"/>
</dbReference>
<dbReference type="Pfam" id="PF04101">
    <property type="entry name" value="Glyco_tran_28_C"/>
    <property type="match status" value="1"/>
</dbReference>
<dbReference type="SUPFAM" id="SSF53756">
    <property type="entry name" value="UDP-Glycosyltransferase/glycogen phosphorylase"/>
    <property type="match status" value="1"/>
</dbReference>
<organism evidence="2 3">
    <name type="scientific">Asprobacillus argus</name>
    <dbReference type="NCBI Taxonomy" id="3076534"/>
    <lineage>
        <taxon>Bacteria</taxon>
        <taxon>Pseudomonadati</taxon>
        <taxon>Bacteroidota</taxon>
        <taxon>Flavobacteriia</taxon>
        <taxon>Flavobacteriales</taxon>
        <taxon>Flavobacteriaceae</taxon>
        <taxon>Asprobacillus</taxon>
    </lineage>
</organism>
<evidence type="ECO:0000313" key="3">
    <source>
        <dbReference type="Proteomes" id="UP001257277"/>
    </source>
</evidence>
<dbReference type="PANTHER" id="PTHR21015:SF22">
    <property type="entry name" value="GLYCOSYLTRANSFERASE"/>
    <property type="match status" value="1"/>
</dbReference>
<dbReference type="Gene3D" id="3.40.50.2000">
    <property type="entry name" value="Glycogen Phosphorylase B"/>
    <property type="match status" value="1"/>
</dbReference>
<sequence length="345" mass="39434">MKKIIVAPLNWGLGHASRCVPIIRLLIKYKYSPVIATDGVALLFLKKEFPELETIQLPSYNIKYGKNLTKLLLFQTPKILKAITAERKVIEEYIQDHDDVIGVISDNRFGVRSDKVPSVYITHQVNVLSGMWTWLTSFVHQKIIRRFDECWIPDEELSLLSGKLSRSKRSLHQKYIGSLSRFSKENKKHLHDVVVVLSGLEPNRTQLEEKLHEALEEYKGKIVFIRGVLESEQKKDHKNNITIYNYVLSQELQEILNTAKVVVSRSGYSSIMDYAVTGKKAVLIPTKGQTEQEYLAKYLAQKGNIVSVSENMFCAKDIERAQDLSGLTVEDKILNKELLSLFKGK</sequence>
<dbReference type="Proteomes" id="UP001257277">
    <property type="component" value="Unassembled WGS sequence"/>
</dbReference>
<dbReference type="InterPro" id="IPR007235">
    <property type="entry name" value="Glyco_trans_28_C"/>
</dbReference>
<feature type="domain" description="Glycosyl transferase family 28 C-terminal" evidence="1">
    <location>
        <begin position="219"/>
        <end position="312"/>
    </location>
</feature>
<proteinExistence type="predicted"/>
<comment type="caution">
    <text evidence="2">The sequence shown here is derived from an EMBL/GenBank/DDBJ whole genome shotgun (WGS) entry which is preliminary data.</text>
</comment>
<dbReference type="RefSeq" id="WP_349240363.1">
    <property type="nucleotide sequence ID" value="NZ_JAVTTO010000001.1"/>
</dbReference>
<keyword evidence="3" id="KW-1185">Reference proteome</keyword>
<name>A0ABU3LBK4_9FLAO</name>
<evidence type="ECO:0000259" key="1">
    <source>
        <dbReference type="Pfam" id="PF04101"/>
    </source>
</evidence>
<reference evidence="2 3" key="1">
    <citation type="submission" date="2023-09" db="EMBL/GenBank/DDBJ databases">
        <title>Novel taxa isolated from Blanes Bay.</title>
        <authorList>
            <person name="Rey-Velasco X."/>
            <person name="Lucena T."/>
        </authorList>
    </citation>
    <scope>NUCLEOTIDE SEQUENCE [LARGE SCALE GENOMIC DNA]</scope>
    <source>
        <strain evidence="2 3">S356</strain>
    </source>
</reference>